<evidence type="ECO:0000256" key="7">
    <source>
        <dbReference type="SAM" id="MobiDB-lite"/>
    </source>
</evidence>
<evidence type="ECO:0000256" key="4">
    <source>
        <dbReference type="ARBA" id="ARBA00022692"/>
    </source>
</evidence>
<reference evidence="11" key="4">
    <citation type="journal article" date="2022" name="Microb. Genom.">
        <title>A global pangenome for the wheat fungal pathogen Pyrenophora tritici-repentis and prediction of effector protein structural homology.</title>
        <authorList>
            <person name="Moolhuijzen P.M."/>
            <person name="See P.T."/>
            <person name="Shi G."/>
            <person name="Powell H.R."/>
            <person name="Cockram J."/>
            <person name="Jorgensen L.N."/>
            <person name="Benslimane H."/>
            <person name="Strelkov S.E."/>
            <person name="Turner J."/>
            <person name="Liu Z."/>
            <person name="Moffat C.S."/>
        </authorList>
    </citation>
    <scope>NUCLEOTIDE SEQUENCE [LARGE SCALE GENOMIC DNA]</scope>
</reference>
<feature type="transmembrane region" description="Helical" evidence="8">
    <location>
        <begin position="87"/>
        <end position="111"/>
    </location>
</feature>
<sequence>MAIDTFESKAETDIDVAQPVHSTETPNGDKLPDADAQAGVQDIQATAMAWTRNSLVVAYAILWIIFFVETTLSGVTGALSPYVTSAFALHSLTPTVGILSSVIGGVTNLTIAKILDVFGRPQGFIFCVCLGTMGLIMMAACNGVEAYAAAMIFHTVGNNGVQYVISVFIADTTKLSNRGLMQALINSTSLVTCWLGGPVSQGFLDGPGWRWCFGMFSILIPLVTLPLFGLLINNYMKAKRLGLVPKRESNHNTTQSIIYYCRQFDAVGLLLISAGVALFLLPFNLYSMQGKGWSSPLVISMLVVGSTLTLAFVAWERFFAPITFIPYHLLLDRTVFGACLLSAGLFMSYMLWSSYFGSFLQVVKGLSIQNASYVSQSYTVIGVLVAVSVGYLIHQTGRFKYVATFVGIPMSIIGQSLLMHFRSADENVGYILVCQIFIAIAQGVIVICDEIAILATVSHEHVAVCLAVLGIFANTGGAIGLTIASAIWQDILPKKLMEYLPPEELPNFLMIYGDISTQLSYPMGSPTRLAIQHAYADALLRLLAASTGVWVIGAVGVLMWRNINVKDIKQTKGNIW</sequence>
<feature type="region of interest" description="Disordered" evidence="7">
    <location>
        <begin position="14"/>
        <end position="33"/>
    </location>
</feature>
<dbReference type="GO" id="GO:0005886">
    <property type="term" value="C:plasma membrane"/>
    <property type="evidence" value="ECO:0007669"/>
    <property type="project" value="TreeGrafter"/>
</dbReference>
<dbReference type="PANTHER" id="PTHR23501:SF55">
    <property type="entry name" value="SIDEROPHORE IRON TRANSPORTER, PUTATIVE (AFU_ORTHOLOGUE AFUA_3G03440)-RELATED"/>
    <property type="match status" value="1"/>
</dbReference>
<keyword evidence="11" id="KW-1185">Reference proteome</keyword>
<dbReference type="AlphaFoldDB" id="A0A2W1D2R5"/>
<comment type="subcellular location">
    <subcellularLocation>
        <location evidence="1">Membrane</location>
        <topology evidence="1">Multi-pass membrane protein</topology>
    </subcellularLocation>
</comment>
<evidence type="ECO:0000256" key="1">
    <source>
        <dbReference type="ARBA" id="ARBA00004141"/>
    </source>
</evidence>
<evidence type="ECO:0000313" key="11">
    <source>
        <dbReference type="Proteomes" id="UP000249757"/>
    </source>
</evidence>
<feature type="transmembrane region" description="Helical" evidence="8">
    <location>
        <begin position="146"/>
        <end position="171"/>
    </location>
</feature>
<gene>
    <name evidence="10" type="ORF">Ptr86124_005139</name>
    <name evidence="9" type="ORF">PtrM4_079410</name>
</gene>
<dbReference type="SUPFAM" id="SSF103473">
    <property type="entry name" value="MFS general substrate transporter"/>
    <property type="match status" value="1"/>
</dbReference>
<feature type="transmembrane region" description="Helical" evidence="8">
    <location>
        <begin position="183"/>
        <end position="204"/>
    </location>
</feature>
<dbReference type="Proteomes" id="UP000245464">
    <property type="component" value="Chromosome 3"/>
</dbReference>
<dbReference type="InterPro" id="IPR011701">
    <property type="entry name" value="MFS"/>
</dbReference>
<feature type="transmembrane region" description="Helical" evidence="8">
    <location>
        <begin position="401"/>
        <end position="418"/>
    </location>
</feature>
<dbReference type="EMBL" id="NQIK02000003">
    <property type="protein sequence ID" value="KAF7573036.1"/>
    <property type="molecule type" value="Genomic_DNA"/>
</dbReference>
<dbReference type="OMA" id="MIFHTVG"/>
<feature type="transmembrane region" description="Helical" evidence="8">
    <location>
        <begin position="538"/>
        <end position="560"/>
    </location>
</feature>
<reference evidence="10" key="2">
    <citation type="submission" date="2021-05" db="EMBL/GenBank/DDBJ databases">
        <authorList>
            <person name="Moolhuijzen P.M."/>
            <person name="Moffat C.S."/>
        </authorList>
    </citation>
    <scope>NUCLEOTIDE SEQUENCE</scope>
    <source>
        <strain evidence="10">86-124</strain>
    </source>
</reference>
<keyword evidence="5 8" id="KW-1133">Transmembrane helix</keyword>
<proteinExistence type="inferred from homology"/>
<feature type="transmembrane region" description="Helical" evidence="8">
    <location>
        <begin position="335"/>
        <end position="355"/>
    </location>
</feature>
<dbReference type="FunFam" id="1.20.1250.20:FF:000284">
    <property type="entry name" value="Siderophore iron transporter mirB"/>
    <property type="match status" value="1"/>
</dbReference>
<dbReference type="Proteomes" id="UP000249757">
    <property type="component" value="Unassembled WGS sequence"/>
</dbReference>
<dbReference type="Gene3D" id="1.20.1250.20">
    <property type="entry name" value="MFS general substrate transporter like domains"/>
    <property type="match status" value="2"/>
</dbReference>
<evidence type="ECO:0000256" key="6">
    <source>
        <dbReference type="ARBA" id="ARBA00023136"/>
    </source>
</evidence>
<evidence type="ECO:0000256" key="8">
    <source>
        <dbReference type="SAM" id="Phobius"/>
    </source>
</evidence>
<keyword evidence="3" id="KW-0813">Transport</keyword>
<feature type="transmembrane region" description="Helical" evidence="8">
    <location>
        <begin position="462"/>
        <end position="488"/>
    </location>
</feature>
<reference evidence="9" key="1">
    <citation type="journal article" date="2018" name="BMC Genomics">
        <title>Comparative genomics of the wheat fungal pathogen Pyrenophora tritici-repentis reveals chromosomal variations and genome plasticity.</title>
        <authorList>
            <person name="Moolhuijzen P."/>
            <person name="See P.T."/>
            <person name="Hane J.K."/>
            <person name="Shi G."/>
            <person name="Liu Z."/>
            <person name="Oliver R.P."/>
            <person name="Moffat C.S."/>
        </authorList>
    </citation>
    <scope>NUCLEOTIDE SEQUENCE [LARGE SCALE GENOMIC DNA]</scope>
    <source>
        <strain evidence="9">M4</strain>
    </source>
</reference>
<organism evidence="10 11">
    <name type="scientific">Pyrenophora tritici-repentis</name>
    <dbReference type="NCBI Taxonomy" id="45151"/>
    <lineage>
        <taxon>Eukaryota</taxon>
        <taxon>Fungi</taxon>
        <taxon>Dikarya</taxon>
        <taxon>Ascomycota</taxon>
        <taxon>Pezizomycotina</taxon>
        <taxon>Dothideomycetes</taxon>
        <taxon>Pleosporomycetidae</taxon>
        <taxon>Pleosporales</taxon>
        <taxon>Pleosporineae</taxon>
        <taxon>Pleosporaceae</taxon>
        <taxon>Pyrenophora</taxon>
    </lineage>
</organism>
<dbReference type="InterPro" id="IPR036259">
    <property type="entry name" value="MFS_trans_sf"/>
</dbReference>
<feature type="transmembrane region" description="Helical" evidence="8">
    <location>
        <begin position="123"/>
        <end position="140"/>
    </location>
</feature>
<evidence type="ECO:0000256" key="2">
    <source>
        <dbReference type="ARBA" id="ARBA00008335"/>
    </source>
</evidence>
<feature type="transmembrane region" description="Helical" evidence="8">
    <location>
        <begin position="56"/>
        <end position="75"/>
    </location>
</feature>
<dbReference type="EMBL" id="NRDI02000005">
    <property type="protein sequence ID" value="KAI1516602.1"/>
    <property type="molecule type" value="Genomic_DNA"/>
</dbReference>
<dbReference type="GO" id="GO:0022857">
    <property type="term" value="F:transmembrane transporter activity"/>
    <property type="evidence" value="ECO:0007669"/>
    <property type="project" value="InterPro"/>
</dbReference>
<evidence type="ECO:0000256" key="5">
    <source>
        <dbReference type="ARBA" id="ARBA00022989"/>
    </source>
</evidence>
<feature type="transmembrane region" description="Helical" evidence="8">
    <location>
        <begin position="430"/>
        <end position="455"/>
    </location>
</feature>
<dbReference type="PANTHER" id="PTHR23501">
    <property type="entry name" value="MAJOR FACILITATOR SUPERFAMILY"/>
    <property type="match status" value="1"/>
</dbReference>
<evidence type="ECO:0000313" key="9">
    <source>
        <dbReference type="EMBL" id="KAF7573036.1"/>
    </source>
</evidence>
<feature type="transmembrane region" description="Helical" evidence="8">
    <location>
        <begin position="375"/>
        <end position="394"/>
    </location>
</feature>
<feature type="transmembrane region" description="Helical" evidence="8">
    <location>
        <begin position="216"/>
        <end position="236"/>
    </location>
</feature>
<protein>
    <submittedName>
        <fullName evidence="9">ProP, Permease major facilitator superfamily</fullName>
    </submittedName>
    <submittedName>
        <fullName evidence="10">Siderophore iron transporter mirB</fullName>
    </submittedName>
</protein>
<accession>A0A2W1D2R5</accession>
<comment type="similarity">
    <text evidence="2">Belongs to the major facilitator superfamily.</text>
</comment>
<keyword evidence="4 8" id="KW-0812">Transmembrane</keyword>
<comment type="caution">
    <text evidence="10">The sequence shown here is derived from an EMBL/GenBank/DDBJ whole genome shotgun (WGS) entry which is preliminary data.</text>
</comment>
<evidence type="ECO:0000256" key="3">
    <source>
        <dbReference type="ARBA" id="ARBA00022448"/>
    </source>
</evidence>
<dbReference type="Pfam" id="PF07690">
    <property type="entry name" value="MFS_1"/>
    <property type="match status" value="1"/>
</dbReference>
<evidence type="ECO:0000313" key="10">
    <source>
        <dbReference type="EMBL" id="KAI1516602.1"/>
    </source>
</evidence>
<keyword evidence="6 8" id="KW-0472">Membrane</keyword>
<feature type="transmembrane region" description="Helical" evidence="8">
    <location>
        <begin position="257"/>
        <end position="281"/>
    </location>
</feature>
<name>A0A2W1D2R5_9PLEO</name>
<feature type="transmembrane region" description="Helical" evidence="8">
    <location>
        <begin position="293"/>
        <end position="315"/>
    </location>
</feature>
<dbReference type="OrthoDB" id="4078873at2759"/>
<reference evidence="10" key="3">
    <citation type="journal article" date="2022" name="bioRxiv">
        <title>A global pangenome for the wheat fungal pathogen Pyrenophora tritici-repentis and prediction of effector protein structural homology.</title>
        <authorList>
            <person name="Moolhuijzen P."/>
            <person name="See P.T."/>
            <person name="Shi G."/>
            <person name="Powell H.R."/>
            <person name="Cockram J."/>
            <person name="Jorgensen L.N."/>
            <person name="Benslimane H."/>
            <person name="Strelkov S.E."/>
            <person name="Turner J."/>
            <person name="Liu Z."/>
            <person name="Moffat C.S."/>
        </authorList>
    </citation>
    <scope>NUCLEOTIDE SEQUENCE</scope>
    <source>
        <strain evidence="10">86-124</strain>
    </source>
</reference>